<protein>
    <submittedName>
        <fullName evidence="4">Restriction endonuclease</fullName>
    </submittedName>
</protein>
<comment type="caution">
    <text evidence="4">The sequence shown here is derived from an EMBL/GenBank/DDBJ whole genome shotgun (WGS) entry which is preliminary data.</text>
</comment>
<keyword evidence="4" id="KW-0540">Nuclease</keyword>
<feature type="domain" description="HTH HARE-type" evidence="3">
    <location>
        <begin position="1"/>
        <end position="52"/>
    </location>
</feature>
<gene>
    <name evidence="4" type="ORF">H9X83_10070</name>
</gene>
<dbReference type="Pfam" id="PF05066">
    <property type="entry name" value="HARE-HTH"/>
    <property type="match status" value="1"/>
</dbReference>
<evidence type="ECO:0000259" key="2">
    <source>
        <dbReference type="Pfam" id="PF04471"/>
    </source>
</evidence>
<dbReference type="SUPFAM" id="SSF52980">
    <property type="entry name" value="Restriction endonuclease-like"/>
    <property type="match status" value="1"/>
</dbReference>
<dbReference type="GO" id="GO:0004519">
    <property type="term" value="F:endonuclease activity"/>
    <property type="evidence" value="ECO:0007669"/>
    <property type="project" value="UniProtKB-KW"/>
</dbReference>
<dbReference type="PANTHER" id="PTHR30015:SF7">
    <property type="entry name" value="TYPE IV METHYL-DIRECTED RESTRICTION ENZYME ECOKMRR"/>
    <property type="match status" value="1"/>
</dbReference>
<keyword evidence="1" id="KW-0804">Transcription</keyword>
<keyword evidence="5" id="KW-1185">Reference proteome</keyword>
<evidence type="ECO:0000313" key="5">
    <source>
        <dbReference type="Proteomes" id="UP000729290"/>
    </source>
</evidence>
<dbReference type="Gene3D" id="3.40.1350.10">
    <property type="match status" value="1"/>
</dbReference>
<proteinExistence type="predicted"/>
<dbReference type="InterPro" id="IPR011335">
    <property type="entry name" value="Restrct_endonuc-II-like"/>
</dbReference>
<keyword evidence="4" id="KW-0255">Endonuclease</keyword>
<evidence type="ECO:0000259" key="3">
    <source>
        <dbReference type="Pfam" id="PF05066"/>
    </source>
</evidence>
<evidence type="ECO:0000256" key="1">
    <source>
        <dbReference type="ARBA" id="ARBA00023163"/>
    </source>
</evidence>
<sequence length="268" mass="29328">MTVLEAIKQLLQETPSGLTCRELTDQILARKMYSFNTPTPNNIVNHELRKHCEGLDFPSAHPVKYFAIAQPSGKSSKAIYRLITNNSSTPTSGNKAECTEQVDTASADLLPVEKIAKLHKQHLRETQKQLIEAILNNPPAFFEELVVRLLLKLGYGYSQDSGMVVGKSHDGGIDGIINEDALGLDKIYVQAKRYASSQSIGRPELQAFAGAMMAGGVKKGVFITTSTFTKSARDFSIQQTEKNISLIDGDTLTALMIQNEVGVRSVQS</sequence>
<organism evidence="4 5">
    <name type="scientific">Anaerotignum lactatifermentans</name>
    <dbReference type="NCBI Taxonomy" id="160404"/>
    <lineage>
        <taxon>Bacteria</taxon>
        <taxon>Bacillati</taxon>
        <taxon>Bacillota</taxon>
        <taxon>Clostridia</taxon>
        <taxon>Lachnospirales</taxon>
        <taxon>Anaerotignaceae</taxon>
        <taxon>Anaerotignum</taxon>
    </lineage>
</organism>
<dbReference type="InterPro" id="IPR011856">
    <property type="entry name" value="tRNA_endonuc-like_dom_sf"/>
</dbReference>
<dbReference type="InterPro" id="IPR052906">
    <property type="entry name" value="Type_IV_Methyl-Rstrct_Enzyme"/>
</dbReference>
<dbReference type="EMBL" id="JACSNV010000014">
    <property type="protein sequence ID" value="MBM6878495.1"/>
    <property type="molecule type" value="Genomic_DNA"/>
</dbReference>
<evidence type="ECO:0000313" key="4">
    <source>
        <dbReference type="EMBL" id="MBM6878495.1"/>
    </source>
</evidence>
<dbReference type="Pfam" id="PF04471">
    <property type="entry name" value="Mrr_cat"/>
    <property type="match status" value="1"/>
</dbReference>
<keyword evidence="4" id="KW-0378">Hydrolase</keyword>
<dbReference type="RefSeq" id="WP_205134181.1">
    <property type="nucleotide sequence ID" value="NZ_JACSNT010000014.1"/>
</dbReference>
<dbReference type="InterPro" id="IPR007759">
    <property type="entry name" value="Asxl_HARE-HTH"/>
</dbReference>
<dbReference type="Proteomes" id="UP000729290">
    <property type="component" value="Unassembled WGS sequence"/>
</dbReference>
<dbReference type="PANTHER" id="PTHR30015">
    <property type="entry name" value="MRR RESTRICTION SYSTEM PROTEIN"/>
    <property type="match status" value="1"/>
</dbReference>
<reference evidence="4 5" key="1">
    <citation type="journal article" date="2021" name="Sci. Rep.">
        <title>The distribution of antibiotic resistance genes in chicken gut microbiota commensals.</title>
        <authorList>
            <person name="Juricova H."/>
            <person name="Matiasovicova J."/>
            <person name="Kubasova T."/>
            <person name="Cejkova D."/>
            <person name="Rychlik I."/>
        </authorList>
    </citation>
    <scope>NUCLEOTIDE SEQUENCE [LARGE SCALE GENOMIC DNA]</scope>
    <source>
        <strain evidence="4 5">An431b</strain>
    </source>
</reference>
<feature type="domain" description="Restriction endonuclease type IV Mrr" evidence="2">
    <location>
        <begin position="137"/>
        <end position="256"/>
    </location>
</feature>
<dbReference type="InterPro" id="IPR007560">
    <property type="entry name" value="Restrct_endonuc_IV_Mrr"/>
</dbReference>
<name>A0ABS2GBF9_9FIRM</name>
<accession>A0ABS2GBF9</accession>